<accession>A0ABV8GNJ6</accession>
<comment type="caution">
    <text evidence="4">The sequence shown here is derived from an EMBL/GenBank/DDBJ whole genome shotgun (WGS) entry which is preliminary data.</text>
</comment>
<dbReference type="PROSITE" id="PS50977">
    <property type="entry name" value="HTH_TETR_2"/>
    <property type="match status" value="1"/>
</dbReference>
<dbReference type="InterPro" id="IPR050109">
    <property type="entry name" value="HTH-type_TetR-like_transc_reg"/>
</dbReference>
<evidence type="ECO:0000259" key="3">
    <source>
        <dbReference type="PROSITE" id="PS50977"/>
    </source>
</evidence>
<dbReference type="InterPro" id="IPR009057">
    <property type="entry name" value="Homeodomain-like_sf"/>
</dbReference>
<evidence type="ECO:0000256" key="1">
    <source>
        <dbReference type="ARBA" id="ARBA00023125"/>
    </source>
</evidence>
<dbReference type="Gene3D" id="1.10.357.10">
    <property type="entry name" value="Tetracycline Repressor, domain 2"/>
    <property type="match status" value="1"/>
</dbReference>
<dbReference type="Pfam" id="PF00440">
    <property type="entry name" value="TetR_N"/>
    <property type="match status" value="1"/>
</dbReference>
<name>A0ABV8GNJ6_9ACTN</name>
<proteinExistence type="predicted"/>
<dbReference type="InterPro" id="IPR036271">
    <property type="entry name" value="Tet_transcr_reg_TetR-rel_C_sf"/>
</dbReference>
<dbReference type="EMBL" id="JBHSBI010000046">
    <property type="protein sequence ID" value="MFC4015530.1"/>
    <property type="molecule type" value="Genomic_DNA"/>
</dbReference>
<evidence type="ECO:0000313" key="5">
    <source>
        <dbReference type="Proteomes" id="UP001595851"/>
    </source>
</evidence>
<reference evidence="5" key="1">
    <citation type="journal article" date="2019" name="Int. J. Syst. Evol. Microbiol.">
        <title>The Global Catalogue of Microorganisms (GCM) 10K type strain sequencing project: providing services to taxonomists for standard genome sequencing and annotation.</title>
        <authorList>
            <consortium name="The Broad Institute Genomics Platform"/>
            <consortium name="The Broad Institute Genome Sequencing Center for Infectious Disease"/>
            <person name="Wu L."/>
            <person name="Ma J."/>
        </authorList>
    </citation>
    <scope>NUCLEOTIDE SEQUENCE [LARGE SCALE GENOMIC DNA]</scope>
    <source>
        <strain evidence="5">TBRC 1276</strain>
    </source>
</reference>
<gene>
    <name evidence="4" type="ORF">ACFOY2_50555</name>
</gene>
<protein>
    <submittedName>
        <fullName evidence="4">TetR/AcrR family transcriptional regulator</fullName>
    </submittedName>
</protein>
<sequence length="186" mass="20625">MAAALRVMKREGIAAATTRAICAEADMPHGAFHYCFRSKQELYAALLSTDINIDLDAAWPAVSPQADPAENVRTLLRAYWSAVETDPTMQLVLDELVNLALREPELSELPTWGHRAYLDKTVSYLERFTDEARLELTIGTRAFAEMIISALSGVISSWLAHRDNDTAVETLDNFAVLFATLTRPSP</sequence>
<dbReference type="PANTHER" id="PTHR30055:SF226">
    <property type="entry name" value="HTH-TYPE TRANSCRIPTIONAL REGULATOR PKSA"/>
    <property type="match status" value="1"/>
</dbReference>
<keyword evidence="1 2" id="KW-0238">DNA-binding</keyword>
<feature type="domain" description="HTH tetR-type" evidence="3">
    <location>
        <begin position="1"/>
        <end position="54"/>
    </location>
</feature>
<dbReference type="InterPro" id="IPR001647">
    <property type="entry name" value="HTH_TetR"/>
</dbReference>
<keyword evidence="5" id="KW-1185">Reference proteome</keyword>
<feature type="DNA-binding region" description="H-T-H motif" evidence="2">
    <location>
        <begin position="17"/>
        <end position="36"/>
    </location>
</feature>
<dbReference type="SUPFAM" id="SSF46689">
    <property type="entry name" value="Homeodomain-like"/>
    <property type="match status" value="1"/>
</dbReference>
<organism evidence="4 5">
    <name type="scientific">Nonomuraea purpurea</name>
    <dbReference type="NCBI Taxonomy" id="1849276"/>
    <lineage>
        <taxon>Bacteria</taxon>
        <taxon>Bacillati</taxon>
        <taxon>Actinomycetota</taxon>
        <taxon>Actinomycetes</taxon>
        <taxon>Streptosporangiales</taxon>
        <taxon>Streptosporangiaceae</taxon>
        <taxon>Nonomuraea</taxon>
    </lineage>
</organism>
<evidence type="ECO:0000256" key="2">
    <source>
        <dbReference type="PROSITE-ProRule" id="PRU00335"/>
    </source>
</evidence>
<dbReference type="SUPFAM" id="SSF48498">
    <property type="entry name" value="Tetracyclin repressor-like, C-terminal domain"/>
    <property type="match status" value="1"/>
</dbReference>
<evidence type="ECO:0000313" key="4">
    <source>
        <dbReference type="EMBL" id="MFC4015530.1"/>
    </source>
</evidence>
<dbReference type="RefSeq" id="WP_379535342.1">
    <property type="nucleotide sequence ID" value="NZ_JBHSBI010000046.1"/>
</dbReference>
<dbReference type="Proteomes" id="UP001595851">
    <property type="component" value="Unassembled WGS sequence"/>
</dbReference>
<dbReference type="PANTHER" id="PTHR30055">
    <property type="entry name" value="HTH-TYPE TRANSCRIPTIONAL REGULATOR RUTR"/>
    <property type="match status" value="1"/>
</dbReference>